<dbReference type="PROSITE" id="PS51419">
    <property type="entry name" value="RAB"/>
    <property type="match status" value="1"/>
</dbReference>
<dbReference type="GO" id="GO:0005525">
    <property type="term" value="F:GTP binding"/>
    <property type="evidence" value="ECO:0007669"/>
    <property type="project" value="InterPro"/>
</dbReference>
<name>A0A7K6GNW3_9PASS</name>
<evidence type="ECO:0000256" key="1">
    <source>
        <dbReference type="ARBA" id="ARBA00022741"/>
    </source>
</evidence>
<keyword evidence="3" id="KW-1185">Reference proteome</keyword>
<dbReference type="AlphaFoldDB" id="A0A7K6GNW3"/>
<dbReference type="InterPro" id="IPR027417">
    <property type="entry name" value="P-loop_NTPase"/>
</dbReference>
<dbReference type="Gene3D" id="3.40.50.300">
    <property type="entry name" value="P-loop containing nucleotide triphosphate hydrolases"/>
    <property type="match status" value="1"/>
</dbReference>
<protein>
    <submittedName>
        <fullName evidence="2">RAB10 protein</fullName>
    </submittedName>
</protein>
<dbReference type="InterPro" id="IPR001806">
    <property type="entry name" value="Small_GTPase"/>
</dbReference>
<sequence length="62" mass="6807">QIAREHGIRFFETSAKANINIEKAFLTLAEDILRKTPVKEPNSENVDISSGGGVTGWKSKCC</sequence>
<dbReference type="Pfam" id="PF00071">
    <property type="entry name" value="Ras"/>
    <property type="match status" value="1"/>
</dbReference>
<dbReference type="SUPFAM" id="SSF52540">
    <property type="entry name" value="P-loop containing nucleoside triphosphate hydrolases"/>
    <property type="match status" value="1"/>
</dbReference>
<gene>
    <name evidence="2" type="primary">Rab10_1</name>
    <name evidence="2" type="ORF">MALELE_R15281</name>
</gene>
<comment type="caution">
    <text evidence="2">The sequence shown here is derived from an EMBL/GenBank/DDBJ whole genome shotgun (WGS) entry which is preliminary data.</text>
</comment>
<keyword evidence="1" id="KW-0547">Nucleotide-binding</keyword>
<organism evidence="2 3">
    <name type="scientific">Malurus elegans</name>
    <name type="common">Red-winged fairywren</name>
    <dbReference type="NCBI Taxonomy" id="720584"/>
    <lineage>
        <taxon>Eukaryota</taxon>
        <taxon>Metazoa</taxon>
        <taxon>Chordata</taxon>
        <taxon>Craniata</taxon>
        <taxon>Vertebrata</taxon>
        <taxon>Euteleostomi</taxon>
        <taxon>Archelosauria</taxon>
        <taxon>Archosauria</taxon>
        <taxon>Dinosauria</taxon>
        <taxon>Saurischia</taxon>
        <taxon>Theropoda</taxon>
        <taxon>Coelurosauria</taxon>
        <taxon>Aves</taxon>
        <taxon>Neognathae</taxon>
        <taxon>Neoaves</taxon>
        <taxon>Telluraves</taxon>
        <taxon>Australaves</taxon>
        <taxon>Passeriformes</taxon>
        <taxon>Meliphagoidea</taxon>
        <taxon>Maluridae</taxon>
        <taxon>Malurus</taxon>
    </lineage>
</organism>
<feature type="non-terminal residue" evidence="2">
    <location>
        <position position="62"/>
    </location>
</feature>
<dbReference type="Proteomes" id="UP000564407">
    <property type="component" value="Unassembled WGS sequence"/>
</dbReference>
<reference evidence="2 3" key="1">
    <citation type="submission" date="2019-09" db="EMBL/GenBank/DDBJ databases">
        <title>Bird 10,000 Genomes (B10K) Project - Family phase.</title>
        <authorList>
            <person name="Zhang G."/>
        </authorList>
    </citation>
    <scope>NUCLEOTIDE SEQUENCE [LARGE SCALE GENOMIC DNA]</scope>
    <source>
        <strain evidence="2">B10K-DU-029-44</strain>
        <tissue evidence="2">Heart</tissue>
    </source>
</reference>
<evidence type="ECO:0000313" key="3">
    <source>
        <dbReference type="Proteomes" id="UP000564407"/>
    </source>
</evidence>
<dbReference type="EMBL" id="VZRP01010955">
    <property type="protein sequence ID" value="NWV65015.1"/>
    <property type="molecule type" value="Genomic_DNA"/>
</dbReference>
<evidence type="ECO:0000313" key="2">
    <source>
        <dbReference type="EMBL" id="NWV65015.1"/>
    </source>
</evidence>
<accession>A0A7K6GNW3</accession>
<proteinExistence type="predicted"/>
<feature type="non-terminal residue" evidence="2">
    <location>
        <position position="1"/>
    </location>
</feature>
<dbReference type="GO" id="GO:0003924">
    <property type="term" value="F:GTPase activity"/>
    <property type="evidence" value="ECO:0007669"/>
    <property type="project" value="InterPro"/>
</dbReference>